<evidence type="ECO:0000259" key="14">
    <source>
        <dbReference type="PROSITE" id="PS51903"/>
    </source>
</evidence>
<evidence type="ECO:0000256" key="5">
    <source>
        <dbReference type="ARBA" id="ARBA00023016"/>
    </source>
</evidence>
<accession>A0ABS2VN88</accession>
<evidence type="ECO:0000313" key="16">
    <source>
        <dbReference type="Proteomes" id="UP000788262"/>
    </source>
</evidence>
<evidence type="ECO:0000256" key="12">
    <source>
        <dbReference type="SAM" id="MobiDB-lite"/>
    </source>
</evidence>
<dbReference type="Proteomes" id="UP000788262">
    <property type="component" value="Unassembled WGS sequence"/>
</dbReference>
<dbReference type="PRINTS" id="PR00300">
    <property type="entry name" value="CLPPROTEASEA"/>
</dbReference>
<dbReference type="Pfam" id="PF02861">
    <property type="entry name" value="Clp_N"/>
    <property type="match status" value="1"/>
</dbReference>
<dbReference type="RefSeq" id="WP_205382766.1">
    <property type="nucleotide sequence ID" value="NZ_JAFFZS010000006.1"/>
</dbReference>
<evidence type="ECO:0000256" key="3">
    <source>
        <dbReference type="ARBA" id="ARBA00022741"/>
    </source>
</evidence>
<evidence type="ECO:0000313" key="15">
    <source>
        <dbReference type="EMBL" id="MBN0044552.1"/>
    </source>
</evidence>
<evidence type="ECO:0000256" key="1">
    <source>
        <dbReference type="ARBA" id="ARBA00008675"/>
    </source>
</evidence>
<comment type="subunit">
    <text evidence="8">Homohexamer. The oligomerization is ATP-dependent.</text>
</comment>
<dbReference type="Gene3D" id="1.10.1780.10">
    <property type="entry name" value="Clp, N-terminal domain"/>
    <property type="match status" value="1"/>
</dbReference>
<dbReference type="PROSITE" id="PS00871">
    <property type="entry name" value="CLPAB_2"/>
    <property type="match status" value="1"/>
</dbReference>
<dbReference type="InterPro" id="IPR001943">
    <property type="entry name" value="UVR_dom"/>
</dbReference>
<dbReference type="Pfam" id="PF07724">
    <property type="entry name" value="AAA_2"/>
    <property type="match status" value="1"/>
</dbReference>
<evidence type="ECO:0000256" key="11">
    <source>
        <dbReference type="SAM" id="Coils"/>
    </source>
</evidence>
<dbReference type="CDD" id="cd00009">
    <property type="entry name" value="AAA"/>
    <property type="match status" value="1"/>
</dbReference>
<dbReference type="InterPro" id="IPR003593">
    <property type="entry name" value="AAA+_ATPase"/>
</dbReference>
<dbReference type="GO" id="GO:0005524">
    <property type="term" value="F:ATP binding"/>
    <property type="evidence" value="ECO:0007669"/>
    <property type="project" value="UniProtKB-KW"/>
</dbReference>
<evidence type="ECO:0000256" key="10">
    <source>
        <dbReference type="RuleBase" id="RU004432"/>
    </source>
</evidence>
<dbReference type="InterPro" id="IPR019489">
    <property type="entry name" value="Clp_ATPase_C"/>
</dbReference>
<dbReference type="InterPro" id="IPR041546">
    <property type="entry name" value="ClpA/ClpB_AAA_lid"/>
</dbReference>
<name>A0ABS2VN88_STRAS</name>
<feature type="domain" description="Clp R" evidence="14">
    <location>
        <begin position="33"/>
        <end position="179"/>
    </location>
</feature>
<keyword evidence="2 9" id="KW-0677">Repeat</keyword>
<feature type="region of interest" description="Disordered" evidence="12">
    <location>
        <begin position="165"/>
        <end position="197"/>
    </location>
</feature>
<dbReference type="SUPFAM" id="SSF81923">
    <property type="entry name" value="Double Clp-N motif"/>
    <property type="match status" value="1"/>
</dbReference>
<comment type="caution">
    <text evidence="15">The sequence shown here is derived from an EMBL/GenBank/DDBJ whole genome shotgun (WGS) entry which is preliminary data.</text>
</comment>
<dbReference type="GO" id="GO:0008233">
    <property type="term" value="F:peptidase activity"/>
    <property type="evidence" value="ECO:0007669"/>
    <property type="project" value="UniProtKB-KW"/>
</dbReference>
<keyword evidence="6 11" id="KW-0175">Coiled coil</keyword>
<evidence type="ECO:0000256" key="4">
    <source>
        <dbReference type="ARBA" id="ARBA00022840"/>
    </source>
</evidence>
<dbReference type="InterPro" id="IPR027417">
    <property type="entry name" value="P-loop_NTPase"/>
</dbReference>
<keyword evidence="7 10" id="KW-0143">Chaperone</keyword>
<dbReference type="SMART" id="SM00382">
    <property type="entry name" value="AAA"/>
    <property type="match status" value="2"/>
</dbReference>
<gene>
    <name evidence="15" type="ORF">JS756_10585</name>
</gene>
<feature type="domain" description="UVR" evidence="13">
    <location>
        <begin position="449"/>
        <end position="484"/>
    </location>
</feature>
<dbReference type="InterPro" id="IPR036628">
    <property type="entry name" value="Clp_N_dom_sf"/>
</dbReference>
<keyword evidence="5" id="KW-0346">Stress response</keyword>
<dbReference type="InterPro" id="IPR004176">
    <property type="entry name" value="Clp_R_N"/>
</dbReference>
<feature type="compositionally biased region" description="Pro residues" evidence="12">
    <location>
        <begin position="101"/>
        <end position="110"/>
    </location>
</feature>
<organism evidence="15 16">
    <name type="scientific">Streptomyces actuosus</name>
    <dbReference type="NCBI Taxonomy" id="1885"/>
    <lineage>
        <taxon>Bacteria</taxon>
        <taxon>Bacillati</taxon>
        <taxon>Actinomycetota</taxon>
        <taxon>Actinomycetes</taxon>
        <taxon>Kitasatosporales</taxon>
        <taxon>Streptomycetaceae</taxon>
        <taxon>Streptomyces</taxon>
    </lineage>
</organism>
<evidence type="ECO:0000256" key="2">
    <source>
        <dbReference type="ARBA" id="ARBA00022737"/>
    </source>
</evidence>
<protein>
    <submittedName>
        <fullName evidence="15">ATP-dependent Clp protease ATP-binding subunit</fullName>
    </submittedName>
</protein>
<feature type="region of interest" description="Disordered" evidence="12">
    <location>
        <begin position="81"/>
        <end position="110"/>
    </location>
</feature>
<dbReference type="InterPro" id="IPR050130">
    <property type="entry name" value="ClpA_ClpB"/>
</dbReference>
<sequence>MTSGYIGPEGDPFGDFLARFFGGPRPNPRQIDIGRLLSQPARELVRGAAQYAAEHGSRDLDTEHLLRAALTTEPTRSLLSRYGTDPDTLASEIDERSGPVQHPPGEVPPPTALSLTPAVKRALLDAHELARSSGTGYIGPEHVLGALAANPDSAAGHILNSARFSASGLPPEAPEPAPGVRTERQRPTGTPTLDKYGRDLTDMARQGRIDPVIGRETEIEQTVEVLSRRGKNNPVLIGDAGVGKTAIVEGLAQRIADGDVPDILIGRRVVALDLTGVVAGTRFRGDFEERMNNIVEEIRTHSDRLIVFIDEMHTVVGAGAGGEGGALDAGNILKPALARGELHVVGATTLEEFRRIEKDAALARRFQPILVPEPSVPDTIEILRGLRDRYEAHHQVRYTDEALVAAVELSDRYLTDRRLPDKAIDLIDQAGARVRLRARTKGTDVRAMEREVEQLVRDKDQAVADEQYEQATQLRDRITGLKRRIVEATGDDEADEGQHLEVTTEAVAEVVSRLTGIPVSSLTQEEKERLLGLEDHLHRRVVGQDEAVGVVAEAVLRSRAGLSSPDRPIGSFLFLGPTGVGKTELARALAEALFGSEDRMVRLDMSEYQERHTVSRLVGAPPGYVGHEEAGQLTEVVRRYPYSLLLLDEVEKAHPDVFNILLQVLDDGRLTDSQGRTVDFSNTVVVMTSNLGSEAITGRGAGIGFGARSTEADEQARREQILRPLREHFRPEFLNRIDEIVVFRQLTGDQLRQITDLMLEKTRRLLHAQGVTVTFAQGAVDWLAERGYQPDYGARPLRRTIQREVDNQFSRRLLDGSVKEGDRVTVDVADGRLVFRADHDQPPVSAY</sequence>
<dbReference type="Gene3D" id="1.10.8.60">
    <property type="match status" value="2"/>
</dbReference>
<dbReference type="PANTHER" id="PTHR11638:SF18">
    <property type="entry name" value="HEAT SHOCK PROTEIN 104"/>
    <property type="match status" value="1"/>
</dbReference>
<keyword evidence="15" id="KW-0645">Protease</keyword>
<dbReference type="Gene3D" id="4.10.860.10">
    <property type="entry name" value="UVR domain"/>
    <property type="match status" value="1"/>
</dbReference>
<evidence type="ECO:0000256" key="9">
    <source>
        <dbReference type="PROSITE-ProRule" id="PRU01251"/>
    </source>
</evidence>
<reference evidence="15 16" key="1">
    <citation type="submission" date="2021-02" db="EMBL/GenBank/DDBJ databases">
        <title>Whole genome sequencing of Streptomyces actuosus VRA1.</title>
        <authorList>
            <person name="Sen G."/>
            <person name="Sen A."/>
        </authorList>
    </citation>
    <scope>NUCLEOTIDE SEQUENCE [LARGE SCALE GENOMIC DNA]</scope>
    <source>
        <strain evidence="15 16">VRA1</strain>
    </source>
</reference>
<dbReference type="InterPro" id="IPR001270">
    <property type="entry name" value="ClpA/B"/>
</dbReference>
<dbReference type="InterPro" id="IPR003959">
    <property type="entry name" value="ATPase_AAA_core"/>
</dbReference>
<dbReference type="Pfam" id="PF00004">
    <property type="entry name" value="AAA"/>
    <property type="match status" value="1"/>
</dbReference>
<keyword evidence="15" id="KW-0378">Hydrolase</keyword>
<dbReference type="EMBL" id="JAFFZS010000006">
    <property type="protein sequence ID" value="MBN0044552.1"/>
    <property type="molecule type" value="Genomic_DNA"/>
</dbReference>
<evidence type="ECO:0000256" key="6">
    <source>
        <dbReference type="ARBA" id="ARBA00023054"/>
    </source>
</evidence>
<dbReference type="Pfam" id="PF10431">
    <property type="entry name" value="ClpB_D2-small"/>
    <property type="match status" value="1"/>
</dbReference>
<keyword evidence="3 10" id="KW-0547">Nucleotide-binding</keyword>
<dbReference type="PANTHER" id="PTHR11638">
    <property type="entry name" value="ATP-DEPENDENT CLP PROTEASE"/>
    <property type="match status" value="1"/>
</dbReference>
<keyword evidence="16" id="KW-1185">Reference proteome</keyword>
<dbReference type="Pfam" id="PF17871">
    <property type="entry name" value="AAA_lid_9"/>
    <property type="match status" value="1"/>
</dbReference>
<feature type="coiled-coil region" evidence="11">
    <location>
        <begin position="445"/>
        <end position="484"/>
    </location>
</feature>
<dbReference type="Gene3D" id="3.40.50.300">
    <property type="entry name" value="P-loop containing nucleotide triphosphate hydrolases"/>
    <property type="match status" value="2"/>
</dbReference>
<dbReference type="InterPro" id="IPR028299">
    <property type="entry name" value="ClpA/B_CS2"/>
</dbReference>
<dbReference type="SUPFAM" id="SSF52540">
    <property type="entry name" value="P-loop containing nucleoside triphosphate hydrolases"/>
    <property type="match status" value="2"/>
</dbReference>
<dbReference type="PROSITE" id="PS51903">
    <property type="entry name" value="CLP_R"/>
    <property type="match status" value="1"/>
</dbReference>
<dbReference type="PROSITE" id="PS50151">
    <property type="entry name" value="UVR"/>
    <property type="match status" value="1"/>
</dbReference>
<dbReference type="CDD" id="cd19499">
    <property type="entry name" value="RecA-like_ClpB_Hsp104-like"/>
    <property type="match status" value="1"/>
</dbReference>
<dbReference type="GO" id="GO:0006508">
    <property type="term" value="P:proteolysis"/>
    <property type="evidence" value="ECO:0007669"/>
    <property type="project" value="UniProtKB-KW"/>
</dbReference>
<evidence type="ECO:0000256" key="7">
    <source>
        <dbReference type="ARBA" id="ARBA00023186"/>
    </source>
</evidence>
<dbReference type="InterPro" id="IPR018368">
    <property type="entry name" value="ClpA/B_CS1"/>
</dbReference>
<dbReference type="SMART" id="SM01086">
    <property type="entry name" value="ClpB_D2-small"/>
    <property type="match status" value="1"/>
</dbReference>
<comment type="similarity">
    <text evidence="1 10">Belongs to the ClpA/ClpB family.</text>
</comment>
<keyword evidence="4 10" id="KW-0067">ATP-binding</keyword>
<proteinExistence type="inferred from homology"/>
<evidence type="ECO:0000259" key="13">
    <source>
        <dbReference type="PROSITE" id="PS50151"/>
    </source>
</evidence>
<evidence type="ECO:0000256" key="8">
    <source>
        <dbReference type="ARBA" id="ARBA00026057"/>
    </source>
</evidence>
<dbReference type="PROSITE" id="PS00870">
    <property type="entry name" value="CLPAB_1"/>
    <property type="match status" value="1"/>
</dbReference>